<dbReference type="InterPro" id="IPR050245">
    <property type="entry name" value="PrsA_foldase"/>
</dbReference>
<dbReference type="EMBL" id="WSEM01000003">
    <property type="protein sequence ID" value="MVQ33304.1"/>
    <property type="molecule type" value="Genomic_DNA"/>
</dbReference>
<evidence type="ECO:0000313" key="3">
    <source>
        <dbReference type="EMBL" id="MVQ33304.1"/>
    </source>
</evidence>
<dbReference type="InterPro" id="IPR046357">
    <property type="entry name" value="PPIase_dom_sf"/>
</dbReference>
<name>A0ABW9TZP3_9BACL</name>
<comment type="caution">
    <text evidence="3">The sequence shown here is derived from an EMBL/GenBank/DDBJ whole genome shotgun (WGS) entry which is preliminary data.</text>
</comment>
<keyword evidence="4" id="KW-1185">Reference proteome</keyword>
<reference evidence="3 4" key="1">
    <citation type="submission" date="2019-12" db="EMBL/GenBank/DDBJ databases">
        <authorList>
            <person name="Huq M.A."/>
        </authorList>
    </citation>
    <scope>NUCLEOTIDE SEQUENCE [LARGE SCALE GENOMIC DNA]</scope>
    <source>
        <strain evidence="3 4">MAH-34</strain>
    </source>
</reference>
<dbReference type="SUPFAM" id="SSF109998">
    <property type="entry name" value="Triger factor/SurA peptide-binding domain-like"/>
    <property type="match status" value="1"/>
</dbReference>
<feature type="signal peptide" evidence="1">
    <location>
        <begin position="1"/>
        <end position="28"/>
    </location>
</feature>
<dbReference type="Pfam" id="PF13145">
    <property type="entry name" value="Rotamase_2"/>
    <property type="match status" value="1"/>
</dbReference>
<dbReference type="RefSeq" id="WP_157317481.1">
    <property type="nucleotide sequence ID" value="NZ_WSEM01000003.1"/>
</dbReference>
<evidence type="ECO:0000313" key="4">
    <source>
        <dbReference type="Proteomes" id="UP000467637"/>
    </source>
</evidence>
<organism evidence="3 4">
    <name type="scientific">Paenibacillus anseongense</name>
    <dbReference type="NCBI Taxonomy" id="2682845"/>
    <lineage>
        <taxon>Bacteria</taxon>
        <taxon>Bacillati</taxon>
        <taxon>Bacillota</taxon>
        <taxon>Bacilli</taxon>
        <taxon>Bacillales</taxon>
        <taxon>Paenibacillaceae</taxon>
        <taxon>Paenibacillus</taxon>
    </lineage>
</organism>
<gene>
    <name evidence="3" type="ORF">GON05_01445</name>
</gene>
<proteinExistence type="predicted"/>
<dbReference type="PANTHER" id="PTHR47245:SF2">
    <property type="entry name" value="PEPTIDYL-PROLYL CIS-TRANS ISOMERASE HP_0175-RELATED"/>
    <property type="match status" value="1"/>
</dbReference>
<dbReference type="Proteomes" id="UP000467637">
    <property type="component" value="Unassembled WGS sequence"/>
</dbReference>
<evidence type="ECO:0000256" key="1">
    <source>
        <dbReference type="SAM" id="SignalP"/>
    </source>
</evidence>
<dbReference type="Gene3D" id="3.10.50.40">
    <property type="match status" value="1"/>
</dbReference>
<feature type="chain" id="PRO_5047346588" description="PpiC domain-containing protein" evidence="1">
    <location>
        <begin position="29"/>
        <end position="350"/>
    </location>
</feature>
<evidence type="ECO:0000259" key="2">
    <source>
        <dbReference type="Pfam" id="PF13145"/>
    </source>
</evidence>
<accession>A0ABW9TZP3</accession>
<dbReference type="InterPro" id="IPR000297">
    <property type="entry name" value="PPIase_PpiC"/>
</dbReference>
<dbReference type="PROSITE" id="PS51257">
    <property type="entry name" value="PROKAR_LIPOPROTEIN"/>
    <property type="match status" value="1"/>
</dbReference>
<dbReference type="SUPFAM" id="SSF54534">
    <property type="entry name" value="FKBP-like"/>
    <property type="match status" value="1"/>
</dbReference>
<dbReference type="PANTHER" id="PTHR47245">
    <property type="entry name" value="PEPTIDYLPROLYL ISOMERASE"/>
    <property type="match status" value="1"/>
</dbReference>
<sequence length="350" mass="40019">MKPTSAHFRQLFLLLCICGIFTVTGCSAHTPPAKGNSNLPIATVNGAPLQIGEFRLLAQKLRSGVIQTFIKEYGAQYGKDFWNTSYGEGGTPQEYLKQMALKEATVAKVIQLLAKENGLIDKIDYSDFAIRLQKENMRRENAVKNKDPIYGPVQYEEAAFYEYWLSNLKLQTMQYLSDDSAWSPNDREIQAYYEANRTTAFHQPDLYSFDKIIFPLHDRQETYKKAEKAREELTKGKPFNQVAQAYNVSGEVEHGSFNPRKIMEPGLDDEGFLKLLQSLSEGEVSDIWEERDSLQIIQLTERINGGDKPLEEVRDAVKSSIMEQKLNQWVSDKAKEAKVELTSSYYQFEF</sequence>
<keyword evidence="1" id="KW-0732">Signal</keyword>
<dbReference type="Gene3D" id="1.10.4030.10">
    <property type="entry name" value="Porin chaperone SurA, peptide-binding domain"/>
    <property type="match status" value="1"/>
</dbReference>
<protein>
    <recommendedName>
        <fullName evidence="2">PpiC domain-containing protein</fullName>
    </recommendedName>
</protein>
<feature type="domain" description="PpiC" evidence="2">
    <location>
        <begin position="184"/>
        <end position="315"/>
    </location>
</feature>
<dbReference type="InterPro" id="IPR027304">
    <property type="entry name" value="Trigger_fact/SurA_dom_sf"/>
</dbReference>